<reference evidence="1" key="1">
    <citation type="submission" date="2021-06" db="EMBL/GenBank/DDBJ databases">
        <authorList>
            <person name="Kallberg Y."/>
            <person name="Tangrot J."/>
            <person name="Rosling A."/>
        </authorList>
    </citation>
    <scope>NUCLEOTIDE SEQUENCE</scope>
    <source>
        <strain evidence="1">AU212A</strain>
    </source>
</reference>
<dbReference type="EMBL" id="CAJVPM010007674">
    <property type="protein sequence ID" value="CAG8547928.1"/>
    <property type="molecule type" value="Genomic_DNA"/>
</dbReference>
<gene>
    <name evidence="1" type="ORF">SCALOS_LOCUS5074</name>
</gene>
<comment type="caution">
    <text evidence="1">The sequence shown here is derived from an EMBL/GenBank/DDBJ whole genome shotgun (WGS) entry which is preliminary data.</text>
</comment>
<evidence type="ECO:0000313" key="2">
    <source>
        <dbReference type="Proteomes" id="UP000789860"/>
    </source>
</evidence>
<sequence>EKATFTSSLPKPKIHSKNENALILDIPNMSNIASNDIVAALAAKLGGRLNGSKISFF</sequence>
<name>A0ACA9LSH6_9GLOM</name>
<feature type="non-terminal residue" evidence="1">
    <location>
        <position position="1"/>
    </location>
</feature>
<keyword evidence="2" id="KW-1185">Reference proteome</keyword>
<organism evidence="1 2">
    <name type="scientific">Scutellospora calospora</name>
    <dbReference type="NCBI Taxonomy" id="85575"/>
    <lineage>
        <taxon>Eukaryota</taxon>
        <taxon>Fungi</taxon>
        <taxon>Fungi incertae sedis</taxon>
        <taxon>Mucoromycota</taxon>
        <taxon>Glomeromycotina</taxon>
        <taxon>Glomeromycetes</taxon>
        <taxon>Diversisporales</taxon>
        <taxon>Gigasporaceae</taxon>
        <taxon>Scutellospora</taxon>
    </lineage>
</organism>
<proteinExistence type="predicted"/>
<dbReference type="Proteomes" id="UP000789860">
    <property type="component" value="Unassembled WGS sequence"/>
</dbReference>
<protein>
    <submittedName>
        <fullName evidence="1">11339_t:CDS:1</fullName>
    </submittedName>
</protein>
<evidence type="ECO:0000313" key="1">
    <source>
        <dbReference type="EMBL" id="CAG8547928.1"/>
    </source>
</evidence>
<accession>A0ACA9LSH6</accession>